<accession>A0A165EUE1</accession>
<reference evidence="1 2" key="1">
    <citation type="journal article" date="2016" name="Mol. Biol. Evol.">
        <title>Comparative Genomics of Early-Diverging Mushroom-Forming Fungi Provides Insights into the Origins of Lignocellulose Decay Capabilities.</title>
        <authorList>
            <person name="Nagy L.G."/>
            <person name="Riley R."/>
            <person name="Tritt A."/>
            <person name="Adam C."/>
            <person name="Daum C."/>
            <person name="Floudas D."/>
            <person name="Sun H."/>
            <person name="Yadav J.S."/>
            <person name="Pangilinan J."/>
            <person name="Larsson K.H."/>
            <person name="Matsuura K."/>
            <person name="Barry K."/>
            <person name="Labutti K."/>
            <person name="Kuo R."/>
            <person name="Ohm R.A."/>
            <person name="Bhattacharya S.S."/>
            <person name="Shirouzu T."/>
            <person name="Yoshinaga Y."/>
            <person name="Martin F.M."/>
            <person name="Grigoriev I.V."/>
            <person name="Hibbett D.S."/>
        </authorList>
    </citation>
    <scope>NUCLEOTIDE SEQUENCE [LARGE SCALE GENOMIC DNA]</scope>
    <source>
        <strain evidence="1 2">HHB12733</strain>
    </source>
</reference>
<protein>
    <submittedName>
        <fullName evidence="1">Uncharacterized protein</fullName>
    </submittedName>
</protein>
<sequence length="193" mass="21953">MSMAEDESYNVRNPPPFFLLRRAKAGEEVDTRAELGRTELSTEWSEITVEALFHTELQAFIFALVTGKTKPISGLKPVQLISPTATRFVHMLCNVLCEEISIQAGDNYQRQLDKVSEFPDYYTKMRDYPINALRTVSKVATAIVLNKPSLPDLMWDKGQENIIYQGMPINIAQFYQGVRSIVGITEHNFFSEL</sequence>
<dbReference type="InParanoid" id="A0A165EUE1"/>
<dbReference type="EMBL" id="KV423993">
    <property type="protein sequence ID" value="KZT55542.1"/>
    <property type="molecule type" value="Genomic_DNA"/>
</dbReference>
<dbReference type="Proteomes" id="UP000076842">
    <property type="component" value="Unassembled WGS sequence"/>
</dbReference>
<evidence type="ECO:0000313" key="2">
    <source>
        <dbReference type="Proteomes" id="UP000076842"/>
    </source>
</evidence>
<dbReference type="AlphaFoldDB" id="A0A165EUE1"/>
<name>A0A165EUE1_9BASI</name>
<proteinExistence type="predicted"/>
<gene>
    <name evidence="1" type="ORF">CALCODRAFT_510064</name>
</gene>
<organism evidence="1 2">
    <name type="scientific">Calocera cornea HHB12733</name>
    <dbReference type="NCBI Taxonomy" id="1353952"/>
    <lineage>
        <taxon>Eukaryota</taxon>
        <taxon>Fungi</taxon>
        <taxon>Dikarya</taxon>
        <taxon>Basidiomycota</taxon>
        <taxon>Agaricomycotina</taxon>
        <taxon>Dacrymycetes</taxon>
        <taxon>Dacrymycetales</taxon>
        <taxon>Dacrymycetaceae</taxon>
        <taxon>Calocera</taxon>
    </lineage>
</organism>
<keyword evidence="2" id="KW-1185">Reference proteome</keyword>
<evidence type="ECO:0000313" key="1">
    <source>
        <dbReference type="EMBL" id="KZT55542.1"/>
    </source>
</evidence>